<organism evidence="3 4">
    <name type="scientific">Gemmata obscuriglobus</name>
    <dbReference type="NCBI Taxonomy" id="114"/>
    <lineage>
        <taxon>Bacteria</taxon>
        <taxon>Pseudomonadati</taxon>
        <taxon>Planctomycetota</taxon>
        <taxon>Planctomycetia</taxon>
        <taxon>Gemmatales</taxon>
        <taxon>Gemmataceae</taxon>
        <taxon>Gemmata</taxon>
    </lineage>
</organism>
<evidence type="ECO:0000256" key="1">
    <source>
        <dbReference type="SAM" id="MobiDB-lite"/>
    </source>
</evidence>
<keyword evidence="2" id="KW-0732">Signal</keyword>
<dbReference type="Proteomes" id="UP000245802">
    <property type="component" value="Chromosome"/>
</dbReference>
<dbReference type="EMBL" id="CP025958">
    <property type="protein sequence ID" value="AWM40232.1"/>
    <property type="molecule type" value="Genomic_DNA"/>
</dbReference>
<sequence length="281" mass="30150">MMTARIIVMIVSCLCLCACTRVVVHKDPGVHDKGIRYYRPKPYLFIVPGEGGGGGKEPAFTVSQGAPIEIKSVQADPSVGAIKQAAGQTDPQPKLQGLPEKRDKNQPTAPTPTKISISMAYMPDFAEEYSIQLRPGLGIGELNVTLENGWNLTSVGIKTDQQTDEILKSTADLVSSVGGLLKPLGFKEGDPEPPGRILATNIPFGFYEAVIARDPKGKKQLYGWRYVGFMPFQGCPVEAGGSSPVCCGDPSAIYGLVMDKDGIMRFEQIATIPTLPPAVKK</sequence>
<feature type="region of interest" description="Disordered" evidence="1">
    <location>
        <begin position="83"/>
        <end position="114"/>
    </location>
</feature>
<feature type="signal peptide" evidence="2">
    <location>
        <begin position="1"/>
        <end position="17"/>
    </location>
</feature>
<dbReference type="KEGG" id="gog:C1280_26670"/>
<dbReference type="AlphaFoldDB" id="A0A2Z3H780"/>
<gene>
    <name evidence="3" type="ORF">C1280_26670</name>
</gene>
<proteinExistence type="predicted"/>
<evidence type="ECO:0000313" key="4">
    <source>
        <dbReference type="Proteomes" id="UP000245802"/>
    </source>
</evidence>
<keyword evidence="4" id="KW-1185">Reference proteome</keyword>
<evidence type="ECO:0000256" key="2">
    <source>
        <dbReference type="SAM" id="SignalP"/>
    </source>
</evidence>
<feature type="chain" id="PRO_5016284251" evidence="2">
    <location>
        <begin position="18"/>
        <end position="281"/>
    </location>
</feature>
<accession>A0A2Z3H780</accession>
<reference evidence="3 4" key="1">
    <citation type="submission" date="2018-01" db="EMBL/GenBank/DDBJ databases">
        <title>G. obscuriglobus.</title>
        <authorList>
            <person name="Franke J."/>
            <person name="Blomberg W."/>
            <person name="Selmecki A."/>
        </authorList>
    </citation>
    <scope>NUCLEOTIDE SEQUENCE [LARGE SCALE GENOMIC DNA]</scope>
    <source>
        <strain evidence="3 4">DSM 5831</strain>
    </source>
</reference>
<protein>
    <submittedName>
        <fullName evidence="3">Uncharacterized protein</fullName>
    </submittedName>
</protein>
<name>A0A2Z3H780_9BACT</name>
<evidence type="ECO:0000313" key="3">
    <source>
        <dbReference type="EMBL" id="AWM40232.1"/>
    </source>
</evidence>